<evidence type="ECO:0000256" key="1">
    <source>
        <dbReference type="SAM" id="MobiDB-lite"/>
    </source>
</evidence>
<feature type="compositionally biased region" description="Basic residues" evidence="1">
    <location>
        <begin position="37"/>
        <end position="50"/>
    </location>
</feature>
<organism evidence="2">
    <name type="scientific">Lepeophtheirus salmonis</name>
    <name type="common">Salmon louse</name>
    <name type="synonym">Caligus salmonis</name>
    <dbReference type="NCBI Taxonomy" id="72036"/>
    <lineage>
        <taxon>Eukaryota</taxon>
        <taxon>Metazoa</taxon>
        <taxon>Ecdysozoa</taxon>
        <taxon>Arthropoda</taxon>
        <taxon>Crustacea</taxon>
        <taxon>Multicrustacea</taxon>
        <taxon>Hexanauplia</taxon>
        <taxon>Copepoda</taxon>
        <taxon>Siphonostomatoida</taxon>
        <taxon>Caligidae</taxon>
        <taxon>Lepeophtheirus</taxon>
    </lineage>
</organism>
<evidence type="ECO:0000313" key="2">
    <source>
        <dbReference type="EMBL" id="CDW27624.1"/>
    </source>
</evidence>
<name>A0A0K2TNS3_LEPSM</name>
<feature type="region of interest" description="Disordered" evidence="1">
    <location>
        <begin position="29"/>
        <end position="50"/>
    </location>
</feature>
<reference evidence="2" key="1">
    <citation type="submission" date="2014-05" db="EMBL/GenBank/DDBJ databases">
        <authorList>
            <person name="Chronopoulou M."/>
        </authorList>
    </citation>
    <scope>NUCLEOTIDE SEQUENCE</scope>
    <source>
        <tissue evidence="2">Whole organism</tissue>
    </source>
</reference>
<dbReference type="AlphaFoldDB" id="A0A0K2TNS3"/>
<dbReference type="EMBL" id="HACA01010263">
    <property type="protein sequence ID" value="CDW27624.1"/>
    <property type="molecule type" value="Transcribed_RNA"/>
</dbReference>
<protein>
    <submittedName>
        <fullName evidence="2">Uncharacterized protein</fullName>
    </submittedName>
</protein>
<sequence>MTDTAGLPLDMQPKGIVVEVGKRAVGSKSVKQEFKRTQKTHLKRVLQRRR</sequence>
<proteinExistence type="predicted"/>
<accession>A0A0K2TNS3</accession>